<evidence type="ECO:0000256" key="5">
    <source>
        <dbReference type="ARBA" id="ARBA00023136"/>
    </source>
</evidence>
<feature type="domain" description="ABC transporter substrate-binding protein PnrA-like" evidence="8">
    <location>
        <begin position="39"/>
        <end position="348"/>
    </location>
</feature>
<evidence type="ECO:0000259" key="8">
    <source>
        <dbReference type="Pfam" id="PF02608"/>
    </source>
</evidence>
<comment type="caution">
    <text evidence="9">The sequence shown here is derived from an EMBL/GenBank/DDBJ whole genome shotgun (WGS) entry which is preliminary data.</text>
</comment>
<evidence type="ECO:0000313" key="9">
    <source>
        <dbReference type="EMBL" id="KXZ17483.1"/>
    </source>
</evidence>
<dbReference type="AlphaFoldDB" id="A0A150F5A5"/>
<dbReference type="EMBL" id="LSBA01000020">
    <property type="protein sequence ID" value="KXZ17483.1"/>
    <property type="molecule type" value="Genomic_DNA"/>
</dbReference>
<dbReference type="Gene3D" id="3.40.50.2300">
    <property type="match status" value="2"/>
</dbReference>
<comment type="similarity">
    <text evidence="2">Belongs to the BMP lipoprotein family.</text>
</comment>
<evidence type="ECO:0000256" key="2">
    <source>
        <dbReference type="ARBA" id="ARBA00008610"/>
    </source>
</evidence>
<dbReference type="PROSITE" id="PS51257">
    <property type="entry name" value="PROKAR_LIPOPROTEIN"/>
    <property type="match status" value="1"/>
</dbReference>
<keyword evidence="5" id="KW-0472">Membrane</keyword>
<keyword evidence="6" id="KW-0449">Lipoprotein</keyword>
<feature type="chain" id="PRO_5039565092" description="ABC transporter substrate-binding protein PnrA-like domain-containing protein" evidence="7">
    <location>
        <begin position="22"/>
        <end position="358"/>
    </location>
</feature>
<organism evidence="9 10">
    <name type="scientific">Bacillus nakamurai</name>
    <dbReference type="NCBI Taxonomy" id="1793963"/>
    <lineage>
        <taxon>Bacteria</taxon>
        <taxon>Bacillati</taxon>
        <taxon>Bacillota</taxon>
        <taxon>Bacilli</taxon>
        <taxon>Bacillales</taxon>
        <taxon>Bacillaceae</taxon>
        <taxon>Bacillus</taxon>
    </lineage>
</organism>
<dbReference type="GO" id="GO:0005886">
    <property type="term" value="C:plasma membrane"/>
    <property type="evidence" value="ECO:0007669"/>
    <property type="project" value="UniProtKB-SubCell"/>
</dbReference>
<dbReference type="InterPro" id="IPR050957">
    <property type="entry name" value="BMP_lipoprotein"/>
</dbReference>
<dbReference type="SUPFAM" id="SSF53822">
    <property type="entry name" value="Periplasmic binding protein-like I"/>
    <property type="match status" value="1"/>
</dbReference>
<evidence type="ECO:0000256" key="3">
    <source>
        <dbReference type="ARBA" id="ARBA00022475"/>
    </source>
</evidence>
<sequence>MKKRKIGMAMALIAAAGTILSACGSSDKANGSGGDKKFTVGMVTDIGGVDDKSFNQSAWEGIQAFGKDNGLEKGKSGYDYLQSKSDADYTTNLNKLAREHFDLIYGVGYLMQDSISEIADQRKETNFAIIDAVVKKDNVASLTFKEQEGSFLVGVAAALSSKTGKVGFVGGMESELIKKFEIGFRAGVQAANPKAAVEVKYAGGFDKADVGKATAESMYKSGVDVIYHAAGATGTGVFTEAKNLKKEDPKRSVWVIGVDKDQYAEGQVEGTKDNVTLTSMVKKVDTAVEDLTKKAKSGKFPGGKTLTYGLDQDAVGISDHKENLSDDVIKAVNDWKKNITDGLDVPSTDKELKTFKAE</sequence>
<feature type="signal peptide" evidence="7">
    <location>
        <begin position="1"/>
        <end position="21"/>
    </location>
</feature>
<proteinExistence type="inferred from homology"/>
<reference evidence="10" key="1">
    <citation type="submission" date="2016-02" db="EMBL/GenBank/DDBJ databases">
        <authorList>
            <person name="Dunlap C."/>
        </authorList>
    </citation>
    <scope>NUCLEOTIDE SEQUENCE [LARGE SCALE GENOMIC DNA]</scope>
    <source>
        <strain evidence="10">NRRL B-41092</strain>
    </source>
</reference>
<evidence type="ECO:0000256" key="6">
    <source>
        <dbReference type="ARBA" id="ARBA00023288"/>
    </source>
</evidence>
<evidence type="ECO:0000256" key="1">
    <source>
        <dbReference type="ARBA" id="ARBA00004193"/>
    </source>
</evidence>
<dbReference type="RefSeq" id="WP_061522330.1">
    <property type="nucleotide sequence ID" value="NZ_JARLZY010000009.1"/>
</dbReference>
<evidence type="ECO:0000313" key="10">
    <source>
        <dbReference type="Proteomes" id="UP000075430"/>
    </source>
</evidence>
<keyword evidence="3" id="KW-1003">Cell membrane</keyword>
<dbReference type="Pfam" id="PF02608">
    <property type="entry name" value="Bmp"/>
    <property type="match status" value="1"/>
</dbReference>
<dbReference type="PANTHER" id="PTHR34296:SF2">
    <property type="entry name" value="ABC TRANSPORTER GUANOSINE-BINDING PROTEIN NUPN"/>
    <property type="match status" value="1"/>
</dbReference>
<dbReference type="OrthoDB" id="9784230at2"/>
<evidence type="ECO:0000256" key="7">
    <source>
        <dbReference type="SAM" id="SignalP"/>
    </source>
</evidence>
<dbReference type="CDD" id="cd06354">
    <property type="entry name" value="PBP1_PrnA-like"/>
    <property type="match status" value="1"/>
</dbReference>
<comment type="subcellular location">
    <subcellularLocation>
        <location evidence="1">Cell membrane</location>
        <topology evidence="1">Lipid-anchor</topology>
    </subcellularLocation>
</comment>
<name>A0A150F5A5_9BACI</name>
<dbReference type="InterPro" id="IPR003760">
    <property type="entry name" value="PnrA-like"/>
</dbReference>
<keyword evidence="4 7" id="KW-0732">Signal</keyword>
<dbReference type="InterPro" id="IPR028082">
    <property type="entry name" value="Peripla_BP_I"/>
</dbReference>
<keyword evidence="10" id="KW-1185">Reference proteome</keyword>
<protein>
    <recommendedName>
        <fullName evidence="8">ABC transporter substrate-binding protein PnrA-like domain-containing protein</fullName>
    </recommendedName>
</protein>
<gene>
    <name evidence="9" type="ORF">AXI58_18960</name>
</gene>
<accession>A0A150F5A5</accession>
<dbReference type="STRING" id="1793963.AXI58_18960"/>
<dbReference type="PANTHER" id="PTHR34296">
    <property type="entry name" value="TRANSCRIPTIONAL ACTIVATOR PROTEIN MED"/>
    <property type="match status" value="1"/>
</dbReference>
<evidence type="ECO:0000256" key="4">
    <source>
        <dbReference type="ARBA" id="ARBA00022729"/>
    </source>
</evidence>
<dbReference type="Proteomes" id="UP000075430">
    <property type="component" value="Unassembled WGS sequence"/>
</dbReference>